<sequence>MINNPLSRDLRPHPLHIYLLDNHRTPGRRMPRNHPPKNILHNLLILDMDKIARETIALGQSLAHPGVLQCSIETGEDGFEFCFCCSLDQVAGFEVQTDVASGEDE</sequence>
<evidence type="ECO:0000313" key="2">
    <source>
        <dbReference type="Proteomes" id="UP000037505"/>
    </source>
</evidence>
<protein>
    <submittedName>
        <fullName evidence="1">Uncharacterized protein</fullName>
    </submittedName>
</protein>
<proteinExistence type="predicted"/>
<dbReference type="Proteomes" id="UP000037505">
    <property type="component" value="Unassembled WGS sequence"/>
</dbReference>
<keyword evidence="2" id="KW-1185">Reference proteome</keyword>
<organism evidence="1 2">
    <name type="scientific">Aspergillus nomiae NRRL (strain ATCC 15546 / NRRL 13137 / CBS 260.88 / M93)</name>
    <dbReference type="NCBI Taxonomy" id="1509407"/>
    <lineage>
        <taxon>Eukaryota</taxon>
        <taxon>Fungi</taxon>
        <taxon>Dikarya</taxon>
        <taxon>Ascomycota</taxon>
        <taxon>Pezizomycotina</taxon>
        <taxon>Eurotiomycetes</taxon>
        <taxon>Eurotiomycetidae</taxon>
        <taxon>Eurotiales</taxon>
        <taxon>Aspergillaceae</taxon>
        <taxon>Aspergillus</taxon>
        <taxon>Aspergillus subgen. Circumdati</taxon>
    </lineage>
</organism>
<evidence type="ECO:0000313" key="1">
    <source>
        <dbReference type="EMBL" id="KNG81783.1"/>
    </source>
</evidence>
<accession>A0A0L1IRE4</accession>
<dbReference type="EMBL" id="JNOM01000409">
    <property type="protein sequence ID" value="KNG81783.1"/>
    <property type="molecule type" value="Genomic_DNA"/>
</dbReference>
<dbReference type="GeneID" id="26811090"/>
<name>A0A0L1IRE4_ASPN3</name>
<dbReference type="RefSeq" id="XP_015402706.1">
    <property type="nucleotide sequence ID" value="XM_015554542.1"/>
</dbReference>
<reference evidence="1 2" key="1">
    <citation type="submission" date="2014-06" db="EMBL/GenBank/DDBJ databases">
        <title>The Genome of the Aflatoxigenic Filamentous Fungus Aspergillus nomius.</title>
        <authorList>
            <person name="Moore M.G."/>
            <person name="Shannon B.M."/>
            <person name="Brian M.M."/>
        </authorList>
    </citation>
    <scope>NUCLEOTIDE SEQUENCE [LARGE SCALE GENOMIC DNA]</scope>
    <source>
        <strain evidence="1 2">NRRL 13137</strain>
    </source>
</reference>
<comment type="caution">
    <text evidence="1">The sequence shown here is derived from an EMBL/GenBank/DDBJ whole genome shotgun (WGS) entry which is preliminary data.</text>
</comment>
<dbReference type="AlphaFoldDB" id="A0A0L1IRE4"/>
<gene>
    <name evidence="1" type="ORF">ANOM_009286</name>
</gene>